<dbReference type="PROSITE" id="PS51257">
    <property type="entry name" value="PROKAR_LIPOPROTEIN"/>
    <property type="match status" value="1"/>
</dbReference>
<evidence type="ECO:0000313" key="3">
    <source>
        <dbReference type="Proteomes" id="UP001601303"/>
    </source>
</evidence>
<proteinExistence type="predicted"/>
<keyword evidence="3" id="KW-1185">Reference proteome</keyword>
<organism evidence="2 3">
    <name type="scientific">Streptomyces hokutonensis</name>
    <dbReference type="NCBI Taxonomy" id="1306990"/>
    <lineage>
        <taxon>Bacteria</taxon>
        <taxon>Bacillati</taxon>
        <taxon>Actinomycetota</taxon>
        <taxon>Actinomycetes</taxon>
        <taxon>Kitasatosporales</taxon>
        <taxon>Streptomycetaceae</taxon>
        <taxon>Streptomyces</taxon>
    </lineage>
</organism>
<gene>
    <name evidence="2" type="ORF">ACFYNQ_04865</name>
</gene>
<evidence type="ECO:0000313" key="2">
    <source>
        <dbReference type="EMBL" id="MFE9597895.1"/>
    </source>
</evidence>
<feature type="region of interest" description="Disordered" evidence="1">
    <location>
        <begin position="173"/>
        <end position="214"/>
    </location>
</feature>
<dbReference type="EMBL" id="JBIAHM010000001">
    <property type="protein sequence ID" value="MFE9597895.1"/>
    <property type="molecule type" value="Genomic_DNA"/>
</dbReference>
<reference evidence="2 3" key="1">
    <citation type="submission" date="2024-10" db="EMBL/GenBank/DDBJ databases">
        <title>The Natural Products Discovery Center: Release of the First 8490 Sequenced Strains for Exploring Actinobacteria Biosynthetic Diversity.</title>
        <authorList>
            <person name="Kalkreuter E."/>
            <person name="Kautsar S.A."/>
            <person name="Yang D."/>
            <person name="Bader C.D."/>
            <person name="Teijaro C.N."/>
            <person name="Fluegel L."/>
            <person name="Davis C.M."/>
            <person name="Simpson J.R."/>
            <person name="Lauterbach L."/>
            <person name="Steele A.D."/>
            <person name="Gui C."/>
            <person name="Meng S."/>
            <person name="Li G."/>
            <person name="Viehrig K."/>
            <person name="Ye F."/>
            <person name="Su P."/>
            <person name="Kiefer A.F."/>
            <person name="Nichols A."/>
            <person name="Cepeda A.J."/>
            <person name="Yan W."/>
            <person name="Fan B."/>
            <person name="Jiang Y."/>
            <person name="Adhikari A."/>
            <person name="Zheng C.-J."/>
            <person name="Schuster L."/>
            <person name="Cowan T.M."/>
            <person name="Smanski M.J."/>
            <person name="Chevrette M.G."/>
            <person name="De Carvalho L.P.S."/>
            <person name="Shen B."/>
        </authorList>
    </citation>
    <scope>NUCLEOTIDE SEQUENCE [LARGE SCALE GENOMIC DNA]</scope>
    <source>
        <strain evidence="2 3">NPDC006488</strain>
    </source>
</reference>
<dbReference type="RefSeq" id="WP_388102771.1">
    <property type="nucleotide sequence ID" value="NZ_JBIAHM010000001.1"/>
</dbReference>
<comment type="caution">
    <text evidence="2">The sequence shown here is derived from an EMBL/GenBank/DDBJ whole genome shotgun (WGS) entry which is preliminary data.</text>
</comment>
<evidence type="ECO:0000256" key="1">
    <source>
        <dbReference type="SAM" id="MobiDB-lite"/>
    </source>
</evidence>
<feature type="compositionally biased region" description="Basic and acidic residues" evidence="1">
    <location>
        <begin position="186"/>
        <end position="198"/>
    </location>
</feature>
<sequence>MTARRLTAPAGERAVSARRLMALPLLGLLLAGCGIRATEVPTDFGPAPSMVPCTVTEPDVSTQAARGVPVQVFLLCGSSLVTVDRTVQVPDGTADVQRRVIVAQGLLDQLAQSPSPGEKDARYTTDVRGGMSVSGPRAKDPKDTLRLSNSPADLTSYALAQIVCTFSDSAAAEGDGSVILGGPDDSPLRRYECTDDVRSAPGTKAPPSTEVTGG</sequence>
<dbReference type="Proteomes" id="UP001601303">
    <property type="component" value="Unassembled WGS sequence"/>
</dbReference>
<name>A0ABW6LVK0_9ACTN</name>
<evidence type="ECO:0008006" key="4">
    <source>
        <dbReference type="Google" id="ProtNLM"/>
    </source>
</evidence>
<accession>A0ABW6LVK0</accession>
<feature type="region of interest" description="Disordered" evidence="1">
    <location>
        <begin position="111"/>
        <end position="147"/>
    </location>
</feature>
<protein>
    <recommendedName>
        <fullName evidence="4">Lipoprotein</fullName>
    </recommendedName>
</protein>